<dbReference type="RefSeq" id="WP_021892948.1">
    <property type="nucleotide sequence ID" value="NZ_CATYQV010000077.1"/>
</dbReference>
<organism evidence="3 4">
    <name type="scientific">Enterocloster bolteae</name>
    <dbReference type="NCBI Taxonomy" id="208479"/>
    <lineage>
        <taxon>Bacteria</taxon>
        <taxon>Bacillati</taxon>
        <taxon>Bacillota</taxon>
        <taxon>Clostridia</taxon>
        <taxon>Lachnospirales</taxon>
        <taxon>Lachnospiraceae</taxon>
        <taxon>Enterocloster</taxon>
    </lineage>
</organism>
<name>A0A412ZF44_9FIRM</name>
<accession>A0A412ZF44</accession>
<dbReference type="Proteomes" id="UP000284543">
    <property type="component" value="Unassembled WGS sequence"/>
</dbReference>
<feature type="domain" description="MOFRL" evidence="1">
    <location>
        <begin position="348"/>
        <end position="454"/>
    </location>
</feature>
<dbReference type="Pfam" id="PF13660">
    <property type="entry name" value="DUF4147"/>
    <property type="match status" value="1"/>
</dbReference>
<dbReference type="InterPro" id="IPR039760">
    <property type="entry name" value="MOFRL_protein"/>
</dbReference>
<dbReference type="InterPro" id="IPR007835">
    <property type="entry name" value="MOFRL"/>
</dbReference>
<proteinExistence type="predicted"/>
<dbReference type="EMBL" id="QRZM01000001">
    <property type="protein sequence ID" value="RGV78809.1"/>
    <property type="molecule type" value="Genomic_DNA"/>
</dbReference>
<dbReference type="Gene3D" id="3.40.1480.10">
    <property type="entry name" value="MOFRL domain"/>
    <property type="match status" value="1"/>
</dbReference>
<evidence type="ECO:0000313" key="3">
    <source>
        <dbReference type="EMBL" id="RGV78809.1"/>
    </source>
</evidence>
<sequence length="464" mass="50636">MGKIKNTESLLNHGDRESRKKITELLERMWAKVDAYHLIKELMSVDGNRLTIGTKRWDMDKLGNIYLFGAGKACNAMAMAVCDVLKEKLTEGVISVKIAEDNDTYINTRVYVGGHPLPNEEGYRAAEDIIQMIDKGKPGDLFISVISGGSSALLTCPKEGITLQEEIQAQDMLLRSGAKIEEINAVRRHISRTNGGRLAEQVLKNGAEIVNIIVGDGVGVKPTVDFKAPFQFFGTPVAPDKTTIQDARDCIRNYQLEDKLPESILKYLYEDNPEHETPKAFGEGVTHFCLNNVPDSCEAAVEAAREMGISSMVFSTFIEGESREAGYFFASMAREIQANHRPIKAPCFVFCSGETTTKVEDGCRGTGGPSHELALGFAHGARYTAGAALASVDTEGTDGTTRYAGALTDSQTLRMLSEKGINIFDVFRTHDCGGALECTQDSILTGNTGTNLCDFNVMYVPEAE</sequence>
<feature type="domain" description="MOFRL-associated" evidence="2">
    <location>
        <begin position="23"/>
        <end position="268"/>
    </location>
</feature>
<reference evidence="3 4" key="1">
    <citation type="submission" date="2018-08" db="EMBL/GenBank/DDBJ databases">
        <title>A genome reference for cultivated species of the human gut microbiota.</title>
        <authorList>
            <person name="Zou Y."/>
            <person name="Xue W."/>
            <person name="Luo G."/>
        </authorList>
    </citation>
    <scope>NUCLEOTIDE SEQUENCE [LARGE SCALE GENOMIC DNA]</scope>
    <source>
        <strain evidence="3 4">AF14-18</strain>
    </source>
</reference>
<dbReference type="InterPro" id="IPR025286">
    <property type="entry name" value="MOFRL_assoc_dom"/>
</dbReference>
<dbReference type="AlphaFoldDB" id="A0A412ZF44"/>
<dbReference type="PANTHER" id="PTHR12227:SF0">
    <property type="entry name" value="GLYCERATE KINASE"/>
    <property type="match status" value="1"/>
</dbReference>
<dbReference type="Pfam" id="PF05161">
    <property type="entry name" value="MOFRL"/>
    <property type="match status" value="1"/>
</dbReference>
<dbReference type="PANTHER" id="PTHR12227">
    <property type="entry name" value="GLYCERATE KINASE"/>
    <property type="match status" value="1"/>
</dbReference>
<dbReference type="GO" id="GO:0008887">
    <property type="term" value="F:glycerate kinase activity"/>
    <property type="evidence" value="ECO:0007669"/>
    <property type="project" value="InterPro"/>
</dbReference>
<dbReference type="Gene3D" id="3.40.50.10180">
    <property type="entry name" value="Glycerate kinase, MOFRL-like N-terminal domain"/>
    <property type="match status" value="1"/>
</dbReference>
<evidence type="ECO:0000259" key="1">
    <source>
        <dbReference type="Pfam" id="PF05161"/>
    </source>
</evidence>
<evidence type="ECO:0000313" key="4">
    <source>
        <dbReference type="Proteomes" id="UP000284543"/>
    </source>
</evidence>
<dbReference type="InterPro" id="IPR038614">
    <property type="entry name" value="GK_N_sf"/>
</dbReference>
<gene>
    <name evidence="3" type="ORF">DWW02_03535</name>
</gene>
<protein>
    <submittedName>
        <fullName evidence="3">DUF4147 domain-containing protein</fullName>
    </submittedName>
</protein>
<dbReference type="SUPFAM" id="SSF82544">
    <property type="entry name" value="GckA/TtuD-like"/>
    <property type="match status" value="1"/>
</dbReference>
<evidence type="ECO:0000259" key="2">
    <source>
        <dbReference type="Pfam" id="PF13660"/>
    </source>
</evidence>
<dbReference type="GO" id="GO:0005737">
    <property type="term" value="C:cytoplasm"/>
    <property type="evidence" value="ECO:0007669"/>
    <property type="project" value="TreeGrafter"/>
</dbReference>
<comment type="caution">
    <text evidence="3">The sequence shown here is derived from an EMBL/GenBank/DDBJ whole genome shotgun (WGS) entry which is preliminary data.</text>
</comment>
<dbReference type="InterPro" id="IPR037035">
    <property type="entry name" value="GK-like_C_sf"/>
</dbReference>